<proteinExistence type="predicted"/>
<protein>
    <submittedName>
        <fullName evidence="2">Uncharacterized protein</fullName>
    </submittedName>
</protein>
<reference evidence="2" key="1">
    <citation type="submission" date="2022-10" db="EMBL/GenBank/DDBJ databases">
        <title>Tapping the CABI collections for fungal endophytes: first genome assemblies for Collariella, Neodidymelliopsis, Ascochyta clinopodiicola, Didymella pomorum, Didymosphaeria variabile, Neocosmospora piperis and Neocucurbitaria cava.</title>
        <authorList>
            <person name="Hill R."/>
        </authorList>
    </citation>
    <scope>NUCLEOTIDE SEQUENCE</scope>
    <source>
        <strain evidence="2">IMI 355091</strain>
    </source>
</reference>
<dbReference type="Proteomes" id="UP001140510">
    <property type="component" value="Unassembled WGS sequence"/>
</dbReference>
<feature type="compositionally biased region" description="Basic and acidic residues" evidence="1">
    <location>
        <begin position="30"/>
        <end position="42"/>
    </location>
</feature>
<evidence type="ECO:0000256" key="1">
    <source>
        <dbReference type="SAM" id="MobiDB-lite"/>
    </source>
</evidence>
<feature type="compositionally biased region" description="Basic residues" evidence="1">
    <location>
        <begin position="19"/>
        <end position="29"/>
    </location>
</feature>
<sequence length="62" mass="6885">MADRPTPHSIAAIRSSRAGGKKAPKKYRKSDKNKTKKGKDAKARGNIFFRAVHHMINAIGRL</sequence>
<feature type="region of interest" description="Disordered" evidence="1">
    <location>
        <begin position="1"/>
        <end position="42"/>
    </location>
</feature>
<dbReference type="AlphaFoldDB" id="A0A9W8ZCV2"/>
<accession>A0A9W8ZCV2</accession>
<keyword evidence="3" id="KW-1185">Reference proteome</keyword>
<name>A0A9W8ZCV2_9PLEO</name>
<evidence type="ECO:0000313" key="3">
    <source>
        <dbReference type="Proteomes" id="UP001140510"/>
    </source>
</evidence>
<gene>
    <name evidence="2" type="ORF">N0V91_007470</name>
</gene>
<dbReference type="EMBL" id="JAPEVA010000065">
    <property type="protein sequence ID" value="KAJ4402109.1"/>
    <property type="molecule type" value="Genomic_DNA"/>
</dbReference>
<comment type="caution">
    <text evidence="2">The sequence shown here is derived from an EMBL/GenBank/DDBJ whole genome shotgun (WGS) entry which is preliminary data.</text>
</comment>
<organism evidence="2 3">
    <name type="scientific">Didymella pomorum</name>
    <dbReference type="NCBI Taxonomy" id="749634"/>
    <lineage>
        <taxon>Eukaryota</taxon>
        <taxon>Fungi</taxon>
        <taxon>Dikarya</taxon>
        <taxon>Ascomycota</taxon>
        <taxon>Pezizomycotina</taxon>
        <taxon>Dothideomycetes</taxon>
        <taxon>Pleosporomycetidae</taxon>
        <taxon>Pleosporales</taxon>
        <taxon>Pleosporineae</taxon>
        <taxon>Didymellaceae</taxon>
        <taxon>Didymella</taxon>
    </lineage>
</organism>
<evidence type="ECO:0000313" key="2">
    <source>
        <dbReference type="EMBL" id="KAJ4402109.1"/>
    </source>
</evidence>